<dbReference type="Gene3D" id="1.10.8.100">
    <property type="entry name" value="Ribosomal RNA adenine dimethylase-like, domain 2"/>
    <property type="match status" value="1"/>
</dbReference>
<dbReference type="OrthoDB" id="9814755at2"/>
<evidence type="ECO:0000259" key="9">
    <source>
        <dbReference type="SMART" id="SM00650"/>
    </source>
</evidence>
<dbReference type="RefSeq" id="WP_123289291.1">
    <property type="nucleotide sequence ID" value="NZ_RJVA01000010.1"/>
</dbReference>
<dbReference type="InterPro" id="IPR020598">
    <property type="entry name" value="rRNA_Ade_methylase_Trfase_N"/>
</dbReference>
<dbReference type="Gene3D" id="3.40.50.150">
    <property type="entry name" value="Vaccinia Virus protein VP39"/>
    <property type="match status" value="1"/>
</dbReference>
<dbReference type="GO" id="GO:0052908">
    <property type="term" value="F:16S rRNA (adenine(1518)-N(6)/adenine(1519)-N(6))-dimethyltransferase activity"/>
    <property type="evidence" value="ECO:0007669"/>
    <property type="project" value="UniProtKB-EC"/>
</dbReference>
<evidence type="ECO:0000313" key="11">
    <source>
        <dbReference type="Proteomes" id="UP000276223"/>
    </source>
</evidence>
<dbReference type="SMART" id="SM00650">
    <property type="entry name" value="rADc"/>
    <property type="match status" value="1"/>
</dbReference>
<comment type="function">
    <text evidence="7">Specifically dimethylates two adjacent adenosines (A1518 and A1519) in the loop of a conserved hairpin near the 3'-end of 16S rRNA in the 30S particle. May play a critical role in biogenesis of 30S subunits.</text>
</comment>
<evidence type="ECO:0000256" key="8">
    <source>
        <dbReference type="PROSITE-ProRule" id="PRU01026"/>
    </source>
</evidence>
<dbReference type="InterPro" id="IPR020596">
    <property type="entry name" value="rRNA_Ade_Mease_Trfase_CS"/>
</dbReference>
<dbReference type="InterPro" id="IPR029063">
    <property type="entry name" value="SAM-dependent_MTases_sf"/>
</dbReference>
<dbReference type="Proteomes" id="UP000276223">
    <property type="component" value="Unassembled WGS sequence"/>
</dbReference>
<feature type="binding site" evidence="7 8">
    <location>
        <position position="73"/>
    </location>
    <ligand>
        <name>S-adenosyl-L-methionine</name>
        <dbReference type="ChEBI" id="CHEBI:59789"/>
    </ligand>
</feature>
<dbReference type="GO" id="GO:0005829">
    <property type="term" value="C:cytosol"/>
    <property type="evidence" value="ECO:0007669"/>
    <property type="project" value="TreeGrafter"/>
</dbReference>
<comment type="similarity">
    <text evidence="7">Belongs to the class I-like SAM-binding methyltransferase superfamily. rRNA adenine N(6)-methyltransferase family. RsmA subfamily.</text>
</comment>
<dbReference type="EC" id="2.1.1.182" evidence="7"/>
<dbReference type="Pfam" id="PF00398">
    <property type="entry name" value="RrnaAD"/>
    <property type="match status" value="1"/>
</dbReference>
<comment type="catalytic activity">
    <reaction evidence="7">
        <text>adenosine(1518)/adenosine(1519) in 16S rRNA + 4 S-adenosyl-L-methionine = N(6)-dimethyladenosine(1518)/N(6)-dimethyladenosine(1519) in 16S rRNA + 4 S-adenosyl-L-homocysteine + 4 H(+)</text>
        <dbReference type="Rhea" id="RHEA:19609"/>
        <dbReference type="Rhea" id="RHEA-COMP:10232"/>
        <dbReference type="Rhea" id="RHEA-COMP:10233"/>
        <dbReference type="ChEBI" id="CHEBI:15378"/>
        <dbReference type="ChEBI" id="CHEBI:57856"/>
        <dbReference type="ChEBI" id="CHEBI:59789"/>
        <dbReference type="ChEBI" id="CHEBI:74411"/>
        <dbReference type="ChEBI" id="CHEBI:74493"/>
        <dbReference type="EC" id="2.1.1.182"/>
    </reaction>
</comment>
<proteinExistence type="inferred from homology"/>
<dbReference type="HAMAP" id="MF_00607">
    <property type="entry name" value="16SrRNA_methyltr_A"/>
    <property type="match status" value="1"/>
</dbReference>
<evidence type="ECO:0000256" key="7">
    <source>
        <dbReference type="HAMAP-Rule" id="MF_00607"/>
    </source>
</evidence>
<dbReference type="InterPro" id="IPR023165">
    <property type="entry name" value="rRNA_Ade_diMease-like_C"/>
</dbReference>
<feature type="binding site" evidence="7 8">
    <location>
        <position position="99"/>
    </location>
    <ligand>
        <name>S-adenosyl-L-methionine</name>
        <dbReference type="ChEBI" id="CHEBI:59789"/>
    </ligand>
</feature>
<dbReference type="PANTHER" id="PTHR11727:SF7">
    <property type="entry name" value="DIMETHYLADENOSINE TRANSFERASE-RELATED"/>
    <property type="match status" value="1"/>
</dbReference>
<dbReference type="AlphaFoldDB" id="A0A3N1VHT1"/>
<feature type="domain" description="Ribosomal RNA adenine methylase transferase N-terminal" evidence="9">
    <location>
        <begin position="32"/>
        <end position="206"/>
    </location>
</feature>
<dbReference type="PROSITE" id="PS51689">
    <property type="entry name" value="SAM_RNA_A_N6_MT"/>
    <property type="match status" value="1"/>
</dbReference>
<comment type="subcellular location">
    <subcellularLocation>
        <location evidence="7">Cytoplasm</location>
    </subcellularLocation>
</comment>
<name>A0A3N1VHT1_9BACT</name>
<keyword evidence="5 7" id="KW-0949">S-adenosyl-L-methionine</keyword>
<keyword evidence="2 7" id="KW-0698">rRNA processing</keyword>
<dbReference type="PROSITE" id="PS01131">
    <property type="entry name" value="RRNA_A_DIMETH"/>
    <property type="match status" value="1"/>
</dbReference>
<dbReference type="SUPFAM" id="SSF53335">
    <property type="entry name" value="S-adenosyl-L-methionine-dependent methyltransferases"/>
    <property type="match status" value="1"/>
</dbReference>
<evidence type="ECO:0000256" key="1">
    <source>
        <dbReference type="ARBA" id="ARBA00022490"/>
    </source>
</evidence>
<dbReference type="InterPro" id="IPR011530">
    <property type="entry name" value="rRNA_adenine_dimethylase"/>
</dbReference>
<evidence type="ECO:0000313" key="10">
    <source>
        <dbReference type="EMBL" id="ROR01579.1"/>
    </source>
</evidence>
<gene>
    <name evidence="7" type="primary">rsmA</name>
    <name evidence="7" type="synonym">ksgA</name>
    <name evidence="10" type="ORF">EDC27_0758</name>
</gene>
<reference evidence="10 11" key="1">
    <citation type="submission" date="2018-11" db="EMBL/GenBank/DDBJ databases">
        <title>Genomic Encyclopedia of Type Strains, Phase IV (KMG-IV): sequencing the most valuable type-strain genomes for metagenomic binning, comparative biology and taxonomic classification.</title>
        <authorList>
            <person name="Goeker M."/>
        </authorList>
    </citation>
    <scope>NUCLEOTIDE SEQUENCE [LARGE SCALE GENOMIC DNA]</scope>
    <source>
        <strain evidence="10 11">DSM 22027</strain>
    </source>
</reference>
<feature type="binding site" evidence="7 8">
    <location>
        <position position="25"/>
    </location>
    <ligand>
        <name>S-adenosyl-L-methionine</name>
        <dbReference type="ChEBI" id="CHEBI:59789"/>
    </ligand>
</feature>
<organism evidence="10 11">
    <name type="scientific">Desulfosoma caldarium</name>
    <dbReference type="NCBI Taxonomy" id="610254"/>
    <lineage>
        <taxon>Bacteria</taxon>
        <taxon>Pseudomonadati</taxon>
        <taxon>Thermodesulfobacteriota</taxon>
        <taxon>Syntrophobacteria</taxon>
        <taxon>Syntrophobacterales</taxon>
        <taxon>Syntrophobacteraceae</taxon>
        <taxon>Desulfosoma</taxon>
    </lineage>
</organism>
<dbReference type="PANTHER" id="PTHR11727">
    <property type="entry name" value="DIMETHYLADENOSINE TRANSFERASE"/>
    <property type="match status" value="1"/>
</dbReference>
<protein>
    <recommendedName>
        <fullName evidence="7">Ribosomal RNA small subunit methyltransferase A</fullName>
        <ecNumber evidence="7">2.1.1.182</ecNumber>
    </recommendedName>
    <alternativeName>
        <fullName evidence="7">16S rRNA (adenine(1518)-N(6)/adenine(1519)-N(6))-dimethyltransferase</fullName>
    </alternativeName>
    <alternativeName>
        <fullName evidence="7">16S rRNA dimethyladenosine transferase</fullName>
    </alternativeName>
    <alternativeName>
        <fullName evidence="7">16S rRNA dimethylase</fullName>
    </alternativeName>
    <alternativeName>
        <fullName evidence="7">S-adenosylmethionine-6-N', N'-adenosyl(rRNA) dimethyltransferase</fullName>
    </alternativeName>
</protein>
<evidence type="ECO:0000256" key="5">
    <source>
        <dbReference type="ARBA" id="ARBA00022691"/>
    </source>
</evidence>
<evidence type="ECO:0000256" key="3">
    <source>
        <dbReference type="ARBA" id="ARBA00022603"/>
    </source>
</evidence>
<evidence type="ECO:0000256" key="6">
    <source>
        <dbReference type="ARBA" id="ARBA00022884"/>
    </source>
</evidence>
<sequence>MNGFLSPHEYFRRHGGRPKKRLGQHFLTQPRTAEKIVAAAHLSPDDVVVEIGPGLGILTAHLLPLCPRLHLVELDTGLADYVEEALRHRGHGARVHRIDVLRFDWTRVAKESGRRLVLVGNLPYQITSPLMFQLLEHRRAIHHGVFMVQKEVGRRLAASPGSKDYGVLSVLLSLYGRVKALFAVAPGQFYPPPKVDSLVIRIDFPESEADLGGVDFFMLRRLVNAAFQKRRKTLANSLAGFHGLCAESLRAALRMVGIDPALRAEVLTPKDFAHLARFLAQGEA</sequence>
<dbReference type="InterPro" id="IPR001737">
    <property type="entry name" value="KsgA/Erm"/>
</dbReference>
<feature type="binding site" evidence="7 8">
    <location>
        <position position="52"/>
    </location>
    <ligand>
        <name>S-adenosyl-L-methionine</name>
        <dbReference type="ChEBI" id="CHEBI:59789"/>
    </ligand>
</feature>
<feature type="binding site" evidence="7 8">
    <location>
        <position position="27"/>
    </location>
    <ligand>
        <name>S-adenosyl-L-methionine</name>
        <dbReference type="ChEBI" id="CHEBI:59789"/>
    </ligand>
</feature>
<keyword evidence="6 7" id="KW-0694">RNA-binding</keyword>
<keyword evidence="11" id="KW-1185">Reference proteome</keyword>
<comment type="caution">
    <text evidence="10">The sequence shown here is derived from an EMBL/GenBank/DDBJ whole genome shotgun (WGS) entry which is preliminary data.</text>
</comment>
<dbReference type="GO" id="GO:0003723">
    <property type="term" value="F:RNA binding"/>
    <property type="evidence" value="ECO:0007669"/>
    <property type="project" value="UniProtKB-UniRule"/>
</dbReference>
<keyword evidence="3 7" id="KW-0489">Methyltransferase</keyword>
<evidence type="ECO:0000256" key="2">
    <source>
        <dbReference type="ARBA" id="ARBA00022552"/>
    </source>
</evidence>
<dbReference type="NCBIfam" id="TIGR00755">
    <property type="entry name" value="ksgA"/>
    <property type="match status" value="1"/>
</dbReference>
<feature type="binding site" evidence="7 8">
    <location>
        <position position="121"/>
    </location>
    <ligand>
        <name>S-adenosyl-L-methionine</name>
        <dbReference type="ChEBI" id="CHEBI:59789"/>
    </ligand>
</feature>
<accession>A0A3N1VHT1</accession>
<evidence type="ECO:0000256" key="4">
    <source>
        <dbReference type="ARBA" id="ARBA00022679"/>
    </source>
</evidence>
<keyword evidence="4 7" id="KW-0808">Transferase</keyword>
<dbReference type="EMBL" id="RJVA01000010">
    <property type="protein sequence ID" value="ROR01579.1"/>
    <property type="molecule type" value="Genomic_DNA"/>
</dbReference>
<keyword evidence="1 7" id="KW-0963">Cytoplasm</keyword>